<dbReference type="OrthoDB" id="9802090at2"/>
<comment type="catalytic activity">
    <reaction evidence="1 7">
        <text>guanosine(46) in tRNA + S-adenosyl-L-methionine = N(7)-methylguanosine(46) in tRNA + S-adenosyl-L-homocysteine</text>
        <dbReference type="Rhea" id="RHEA:42708"/>
        <dbReference type="Rhea" id="RHEA-COMP:10188"/>
        <dbReference type="Rhea" id="RHEA-COMP:10189"/>
        <dbReference type="ChEBI" id="CHEBI:57856"/>
        <dbReference type="ChEBI" id="CHEBI:59789"/>
        <dbReference type="ChEBI" id="CHEBI:74269"/>
        <dbReference type="ChEBI" id="CHEBI:74480"/>
        <dbReference type="EC" id="2.1.1.33"/>
    </reaction>
</comment>
<dbReference type="HAMAP" id="MF_01057">
    <property type="entry name" value="tRNA_methyltr_TrmB"/>
    <property type="match status" value="1"/>
</dbReference>
<sequence length="233" mass="26243">MAEHLREDGARWVNFYGRRRGKRLRPNRAALIDGRLSGLAPDAGLEEGAMIAPEALFPGRRALWMEIGFGAGEHLLSLAAAHRDVGFIGCEPFLNGVAAFLSGLEADRLDNVRVHADDARFLFDMLPESAVGRVYLLYPDPWPKRRHAPRRFVNDDNLDLLSPIMARGAELRIATDVADYMRHVRKVMAGRADFEPLSDDAAPWDGWPGTRYEAKALREGRAPRYLRFARKPR</sequence>
<feature type="binding site" evidence="7">
    <location>
        <position position="66"/>
    </location>
    <ligand>
        <name>S-adenosyl-L-methionine</name>
        <dbReference type="ChEBI" id="CHEBI:59789"/>
    </ligand>
</feature>
<protein>
    <recommendedName>
        <fullName evidence="7">tRNA (guanine-N(7)-)-methyltransferase</fullName>
        <ecNumber evidence="7">2.1.1.33</ecNumber>
    </recommendedName>
    <alternativeName>
        <fullName evidence="7">tRNA (guanine(46)-N(7))-methyltransferase</fullName>
    </alternativeName>
    <alternativeName>
        <fullName evidence="7">tRNA(m7G46)-methyltransferase</fullName>
    </alternativeName>
</protein>
<dbReference type="PANTHER" id="PTHR23417:SF14">
    <property type="entry name" value="PENTACOTRIPEPTIDE-REPEAT REGION OF PRORP DOMAIN-CONTAINING PROTEIN"/>
    <property type="match status" value="1"/>
</dbReference>
<evidence type="ECO:0000256" key="1">
    <source>
        <dbReference type="ARBA" id="ARBA00000142"/>
    </source>
</evidence>
<evidence type="ECO:0000256" key="7">
    <source>
        <dbReference type="HAMAP-Rule" id="MF_01057"/>
    </source>
</evidence>
<dbReference type="AlphaFoldDB" id="A0A1H4DXW3"/>
<comment type="caution">
    <text evidence="7">Lacks conserved residue(s) required for the propagation of feature annotation.</text>
</comment>
<evidence type="ECO:0000256" key="4">
    <source>
        <dbReference type="ARBA" id="ARBA00022679"/>
    </source>
</evidence>
<dbReference type="STRING" id="89524.SAMN05444370_11194"/>
<feature type="binding site" evidence="7">
    <location>
        <position position="118"/>
    </location>
    <ligand>
        <name>S-adenosyl-L-methionine</name>
        <dbReference type="ChEBI" id="CHEBI:59789"/>
    </ligand>
</feature>
<gene>
    <name evidence="7" type="primary">trmB</name>
    <name evidence="8" type="ORF">SAMN05444370_11194</name>
</gene>
<comment type="function">
    <text evidence="2 7">Catalyzes the formation of N(7)-methylguanine at position 46 (m7G46) in tRNA.</text>
</comment>
<name>A0A1H4DXW3_9RHOB</name>
<evidence type="ECO:0000313" key="8">
    <source>
        <dbReference type="EMBL" id="SEA77338.1"/>
    </source>
</evidence>
<dbReference type="InterPro" id="IPR029063">
    <property type="entry name" value="SAM-dependent_MTases_sf"/>
</dbReference>
<evidence type="ECO:0000256" key="5">
    <source>
        <dbReference type="ARBA" id="ARBA00022691"/>
    </source>
</evidence>
<comment type="similarity">
    <text evidence="7">Belongs to the class I-like SAM-binding methyltransferase superfamily. TrmB family.</text>
</comment>
<keyword evidence="4 7" id="KW-0808">Transferase</keyword>
<organism evidence="8 9">
    <name type="scientific">Rubrimonas cliftonensis</name>
    <dbReference type="NCBI Taxonomy" id="89524"/>
    <lineage>
        <taxon>Bacteria</taxon>
        <taxon>Pseudomonadati</taxon>
        <taxon>Pseudomonadota</taxon>
        <taxon>Alphaproteobacteria</taxon>
        <taxon>Rhodobacterales</taxon>
        <taxon>Paracoccaceae</taxon>
        <taxon>Rubrimonas</taxon>
    </lineage>
</organism>
<dbReference type="GO" id="GO:0043527">
    <property type="term" value="C:tRNA methyltransferase complex"/>
    <property type="evidence" value="ECO:0007669"/>
    <property type="project" value="TreeGrafter"/>
</dbReference>
<proteinExistence type="inferred from homology"/>
<feature type="binding site" evidence="7">
    <location>
        <position position="140"/>
    </location>
    <ligand>
        <name>S-adenosyl-L-methionine</name>
        <dbReference type="ChEBI" id="CHEBI:59789"/>
    </ligand>
</feature>
<dbReference type="PANTHER" id="PTHR23417">
    <property type="entry name" value="3-DEOXY-D-MANNO-OCTULOSONIC-ACID TRANSFERASE/TRNA GUANINE-N 7 - -METHYLTRANSFERASE"/>
    <property type="match status" value="1"/>
</dbReference>
<feature type="binding site" evidence="7">
    <location>
        <position position="176"/>
    </location>
    <ligand>
        <name>substrate</name>
    </ligand>
</feature>
<dbReference type="InterPro" id="IPR003358">
    <property type="entry name" value="tRNA_(Gua-N-7)_MeTrfase_Trmb"/>
</dbReference>
<dbReference type="PROSITE" id="PS51625">
    <property type="entry name" value="SAM_MT_TRMB"/>
    <property type="match status" value="1"/>
</dbReference>
<keyword evidence="3 7" id="KW-0489">Methyltransferase</keyword>
<dbReference type="InterPro" id="IPR055361">
    <property type="entry name" value="tRNA_methyltr_TrmB_bact"/>
</dbReference>
<dbReference type="UniPathway" id="UPA00989"/>
<evidence type="ECO:0000256" key="3">
    <source>
        <dbReference type="ARBA" id="ARBA00022603"/>
    </source>
</evidence>
<dbReference type="Gene3D" id="3.40.50.150">
    <property type="entry name" value="Vaccinia Virus protein VP39"/>
    <property type="match status" value="1"/>
</dbReference>
<keyword evidence="5 7" id="KW-0949">S-adenosyl-L-methionine</keyword>
<feature type="binding site" evidence="7">
    <location>
        <begin position="210"/>
        <end position="213"/>
    </location>
    <ligand>
        <name>substrate</name>
    </ligand>
</feature>
<dbReference type="Pfam" id="PF02390">
    <property type="entry name" value="Methyltransf_4"/>
    <property type="match status" value="1"/>
</dbReference>
<evidence type="ECO:0000256" key="2">
    <source>
        <dbReference type="ARBA" id="ARBA00003015"/>
    </source>
</evidence>
<dbReference type="EC" id="2.1.1.33" evidence="7"/>
<keyword evidence="9" id="KW-1185">Reference proteome</keyword>
<accession>A0A1H4DXW3</accession>
<dbReference type="EMBL" id="FNQM01000011">
    <property type="protein sequence ID" value="SEA77338.1"/>
    <property type="molecule type" value="Genomic_DNA"/>
</dbReference>
<dbReference type="Proteomes" id="UP000198703">
    <property type="component" value="Unassembled WGS sequence"/>
</dbReference>
<reference evidence="8 9" key="1">
    <citation type="submission" date="2016-10" db="EMBL/GenBank/DDBJ databases">
        <authorList>
            <person name="de Groot N.N."/>
        </authorList>
    </citation>
    <scope>NUCLEOTIDE SEQUENCE [LARGE SCALE GENOMIC DNA]</scope>
    <source>
        <strain evidence="8 9">DSM 15345</strain>
    </source>
</reference>
<feature type="binding site" evidence="7">
    <location>
        <position position="91"/>
    </location>
    <ligand>
        <name>S-adenosyl-L-methionine</name>
        <dbReference type="ChEBI" id="CHEBI:59789"/>
    </ligand>
</feature>
<feature type="binding site" evidence="7">
    <location>
        <position position="144"/>
    </location>
    <ligand>
        <name>substrate</name>
    </ligand>
</feature>
<comment type="pathway">
    <text evidence="7">tRNA modification; N(7)-methylguanine-tRNA biosynthesis.</text>
</comment>
<dbReference type="SUPFAM" id="SSF53335">
    <property type="entry name" value="S-adenosyl-L-methionine-dependent methyltransferases"/>
    <property type="match status" value="1"/>
</dbReference>
<dbReference type="GO" id="GO:0008176">
    <property type="term" value="F:tRNA (guanine(46)-N7)-methyltransferase activity"/>
    <property type="evidence" value="ECO:0007669"/>
    <property type="project" value="UniProtKB-UniRule"/>
</dbReference>
<keyword evidence="6 7" id="KW-0819">tRNA processing</keyword>
<evidence type="ECO:0000313" key="9">
    <source>
        <dbReference type="Proteomes" id="UP000198703"/>
    </source>
</evidence>
<evidence type="ECO:0000256" key="6">
    <source>
        <dbReference type="ARBA" id="ARBA00022694"/>
    </source>
</evidence>
<dbReference type="RefSeq" id="WP_093254862.1">
    <property type="nucleotide sequence ID" value="NZ_FNQM01000011.1"/>
</dbReference>